<keyword evidence="1" id="KW-0812">Transmembrane</keyword>
<proteinExistence type="predicted"/>
<name>A0A0E9WJ33_ANGAN</name>
<sequence>MESLFASSLQFFRFVYFTLSLMNRFLFRFFYFTFFCKKKYNYRPLFPVRFGSCFFSPT</sequence>
<feature type="transmembrane region" description="Helical" evidence="1">
    <location>
        <begin position="14"/>
        <end position="36"/>
    </location>
</feature>
<organism evidence="2">
    <name type="scientific">Anguilla anguilla</name>
    <name type="common">European freshwater eel</name>
    <name type="synonym">Muraena anguilla</name>
    <dbReference type="NCBI Taxonomy" id="7936"/>
    <lineage>
        <taxon>Eukaryota</taxon>
        <taxon>Metazoa</taxon>
        <taxon>Chordata</taxon>
        <taxon>Craniata</taxon>
        <taxon>Vertebrata</taxon>
        <taxon>Euteleostomi</taxon>
        <taxon>Actinopterygii</taxon>
        <taxon>Neopterygii</taxon>
        <taxon>Teleostei</taxon>
        <taxon>Anguilliformes</taxon>
        <taxon>Anguillidae</taxon>
        <taxon>Anguilla</taxon>
    </lineage>
</organism>
<evidence type="ECO:0000256" key="1">
    <source>
        <dbReference type="SAM" id="Phobius"/>
    </source>
</evidence>
<evidence type="ECO:0000313" key="2">
    <source>
        <dbReference type="EMBL" id="JAH90352.1"/>
    </source>
</evidence>
<keyword evidence="1" id="KW-0472">Membrane</keyword>
<keyword evidence="1" id="KW-1133">Transmembrane helix</keyword>
<dbReference type="EMBL" id="GBXM01018225">
    <property type="protein sequence ID" value="JAH90352.1"/>
    <property type="molecule type" value="Transcribed_RNA"/>
</dbReference>
<dbReference type="AlphaFoldDB" id="A0A0E9WJ33"/>
<reference evidence="2" key="1">
    <citation type="submission" date="2014-11" db="EMBL/GenBank/DDBJ databases">
        <authorList>
            <person name="Amaro Gonzalez C."/>
        </authorList>
    </citation>
    <scope>NUCLEOTIDE SEQUENCE</scope>
</reference>
<protein>
    <submittedName>
        <fullName evidence="2">Uncharacterized protein</fullName>
    </submittedName>
</protein>
<reference evidence="2" key="2">
    <citation type="journal article" date="2015" name="Fish Shellfish Immunol.">
        <title>Early steps in the European eel (Anguilla anguilla)-Vibrio vulnificus interaction in the gills: Role of the RtxA13 toxin.</title>
        <authorList>
            <person name="Callol A."/>
            <person name="Pajuelo D."/>
            <person name="Ebbesson L."/>
            <person name="Teles M."/>
            <person name="MacKenzie S."/>
            <person name="Amaro C."/>
        </authorList>
    </citation>
    <scope>NUCLEOTIDE SEQUENCE</scope>
</reference>
<accession>A0A0E9WJ33</accession>